<evidence type="ECO:0000256" key="4">
    <source>
        <dbReference type="ARBA" id="ARBA00022840"/>
    </source>
</evidence>
<reference evidence="5" key="1">
    <citation type="journal article" date="2014" name="Front. Microbiol.">
        <title>High frequency of phylogenetically diverse reductive dehalogenase-homologous genes in deep subseafloor sedimentary metagenomes.</title>
        <authorList>
            <person name="Kawai M."/>
            <person name="Futagami T."/>
            <person name="Toyoda A."/>
            <person name="Takaki Y."/>
            <person name="Nishi S."/>
            <person name="Hori S."/>
            <person name="Arai W."/>
            <person name="Tsubouchi T."/>
            <person name="Morono Y."/>
            <person name="Uchiyama I."/>
            <person name="Ito T."/>
            <person name="Fujiyama A."/>
            <person name="Inagaki F."/>
            <person name="Takami H."/>
        </authorList>
    </citation>
    <scope>NUCLEOTIDE SEQUENCE</scope>
    <source>
        <strain evidence="5">Expedition CK06-06</strain>
    </source>
</reference>
<keyword evidence="3" id="KW-0418">Kinase</keyword>
<organism evidence="5">
    <name type="scientific">marine sediment metagenome</name>
    <dbReference type="NCBI Taxonomy" id="412755"/>
    <lineage>
        <taxon>unclassified sequences</taxon>
        <taxon>metagenomes</taxon>
        <taxon>ecological metagenomes</taxon>
    </lineage>
</organism>
<feature type="non-terminal residue" evidence="5">
    <location>
        <position position="1"/>
    </location>
</feature>
<comment type="caution">
    <text evidence="5">The sequence shown here is derived from an EMBL/GenBank/DDBJ whole genome shotgun (WGS) entry which is preliminary data.</text>
</comment>
<gene>
    <name evidence="5" type="ORF">S01H1_68299</name>
</gene>
<dbReference type="PANTHER" id="PTHR21060">
    <property type="entry name" value="ACETATE KINASE"/>
    <property type="match status" value="1"/>
</dbReference>
<dbReference type="InterPro" id="IPR000890">
    <property type="entry name" value="Aliphatic_acid_kin_short-chain"/>
</dbReference>
<dbReference type="AlphaFoldDB" id="X0X6P2"/>
<dbReference type="HAMAP" id="MF_00020">
    <property type="entry name" value="Acetate_kinase"/>
    <property type="match status" value="1"/>
</dbReference>
<dbReference type="GO" id="GO:0006083">
    <property type="term" value="P:acetate metabolic process"/>
    <property type="evidence" value="ECO:0007669"/>
    <property type="project" value="TreeGrafter"/>
</dbReference>
<keyword evidence="2" id="KW-0547">Nucleotide-binding</keyword>
<dbReference type="SUPFAM" id="SSF53067">
    <property type="entry name" value="Actin-like ATPase domain"/>
    <property type="match status" value="2"/>
</dbReference>
<dbReference type="InterPro" id="IPR004372">
    <property type="entry name" value="Ac/propionate_kinase"/>
</dbReference>
<evidence type="ECO:0008006" key="6">
    <source>
        <dbReference type="Google" id="ProtNLM"/>
    </source>
</evidence>
<dbReference type="PANTHER" id="PTHR21060:SF15">
    <property type="entry name" value="ACETATE KINASE-RELATED"/>
    <property type="match status" value="1"/>
</dbReference>
<dbReference type="EMBL" id="BARS01045290">
    <property type="protein sequence ID" value="GAG31047.1"/>
    <property type="molecule type" value="Genomic_DNA"/>
</dbReference>
<dbReference type="PRINTS" id="PR00471">
    <property type="entry name" value="ACETATEKNASE"/>
</dbReference>
<keyword evidence="4" id="KW-0067">ATP-binding</keyword>
<sequence length="248" mass="26538">SLCHRAKGAVVEPSCSAKDHGAGLGLILASLVHRDYGVIKRIEEIEAVGHRVVHGGEEFTGAVRIDGKVLEAIDCCAQLAPLHNRPNLAGITAAKAALGSAVQVAVFDTAFHSTLKRAAFIYALPYEWYEQYGIRRYGFHGTSHQYVAERAAEMLGRGLNELNLITAHLGNGCSITAIRRGKSVDHSMGMTPAEGLVMGTRGGDMDPAIVFHLAANSDMSLEQINEALQHRSGLLGISGLSNDMRDIV</sequence>
<dbReference type="GO" id="GO:0005524">
    <property type="term" value="F:ATP binding"/>
    <property type="evidence" value="ECO:0007669"/>
    <property type="project" value="UniProtKB-KW"/>
</dbReference>
<accession>X0X6P2</accession>
<dbReference type="Gene3D" id="3.30.420.40">
    <property type="match status" value="2"/>
</dbReference>
<proteinExistence type="inferred from homology"/>
<dbReference type="PROSITE" id="PS01076">
    <property type="entry name" value="ACETATE_KINASE_2"/>
    <property type="match status" value="1"/>
</dbReference>
<feature type="non-terminal residue" evidence="5">
    <location>
        <position position="248"/>
    </location>
</feature>
<protein>
    <recommendedName>
        <fullName evidence="6">Butyrate kinase</fullName>
    </recommendedName>
</protein>
<evidence type="ECO:0000256" key="1">
    <source>
        <dbReference type="ARBA" id="ARBA00022679"/>
    </source>
</evidence>
<evidence type="ECO:0000256" key="3">
    <source>
        <dbReference type="ARBA" id="ARBA00022777"/>
    </source>
</evidence>
<dbReference type="InterPro" id="IPR043129">
    <property type="entry name" value="ATPase_NBD"/>
</dbReference>
<name>X0X6P2_9ZZZZ</name>
<evidence type="ECO:0000256" key="2">
    <source>
        <dbReference type="ARBA" id="ARBA00022741"/>
    </source>
</evidence>
<dbReference type="Pfam" id="PF00871">
    <property type="entry name" value="Acetate_kinase"/>
    <property type="match status" value="1"/>
</dbReference>
<dbReference type="NCBIfam" id="TIGR00016">
    <property type="entry name" value="ackA"/>
    <property type="match status" value="1"/>
</dbReference>
<dbReference type="InterPro" id="IPR023865">
    <property type="entry name" value="Aliphatic_acid_kinase_CS"/>
</dbReference>
<dbReference type="GO" id="GO:0008776">
    <property type="term" value="F:acetate kinase activity"/>
    <property type="evidence" value="ECO:0007669"/>
    <property type="project" value="TreeGrafter"/>
</dbReference>
<keyword evidence="1" id="KW-0808">Transferase</keyword>
<evidence type="ECO:0000313" key="5">
    <source>
        <dbReference type="EMBL" id="GAG31047.1"/>
    </source>
</evidence>